<gene>
    <name evidence="2" type="ORF">LEP1GSC188_4510</name>
</gene>
<comment type="caution">
    <text evidence="2">The sequence shown here is derived from an EMBL/GenBank/DDBJ whole genome shotgun (WGS) entry which is preliminary data.</text>
</comment>
<evidence type="ECO:0000313" key="2">
    <source>
        <dbReference type="EMBL" id="EMF83193.1"/>
    </source>
</evidence>
<dbReference type="Proteomes" id="UP000011770">
    <property type="component" value="Unassembled WGS sequence"/>
</dbReference>
<evidence type="ECO:0000259" key="1">
    <source>
        <dbReference type="Pfam" id="PF13274"/>
    </source>
</evidence>
<dbReference type="InterPro" id="IPR025272">
    <property type="entry name" value="SocA_Panacea"/>
</dbReference>
<feature type="domain" description="Antitoxin SocA-like Panacea" evidence="1">
    <location>
        <begin position="66"/>
        <end position="164"/>
    </location>
</feature>
<dbReference type="Pfam" id="PF13274">
    <property type="entry name" value="SocA_Panacea"/>
    <property type="match status" value="1"/>
</dbReference>
<evidence type="ECO:0000313" key="3">
    <source>
        <dbReference type="Proteomes" id="UP000011770"/>
    </source>
</evidence>
<accession>M3EQ86</accession>
<proteinExistence type="predicted"/>
<dbReference type="AlphaFoldDB" id="M3EQ86"/>
<reference evidence="2 3" key="1">
    <citation type="submission" date="2013-01" db="EMBL/GenBank/DDBJ databases">
        <authorList>
            <person name="Harkins D.M."/>
            <person name="Durkin A.S."/>
            <person name="Brinkac L.M."/>
            <person name="Haft D.H."/>
            <person name="Selengut J.D."/>
            <person name="Sanka R."/>
            <person name="DePew J."/>
            <person name="Purushe J."/>
            <person name="Tulsiani S.M."/>
            <person name="Graham G.C."/>
            <person name="Burns M.-A."/>
            <person name="Dohnt M.F."/>
            <person name="Smythe L.D."/>
            <person name="McKay D.B."/>
            <person name="Craig S.B."/>
            <person name="Vinetz J.M."/>
            <person name="Sutton G.G."/>
            <person name="Nierman W.C."/>
            <person name="Fouts D.E."/>
        </authorList>
    </citation>
    <scope>NUCLEOTIDE SEQUENCE [LARGE SCALE GENOMIC DNA]</scope>
    <source>
        <strain evidence="2 3">LT2116</strain>
    </source>
</reference>
<dbReference type="EMBL" id="AHOR02000014">
    <property type="protein sequence ID" value="EMF83193.1"/>
    <property type="molecule type" value="Genomic_DNA"/>
</dbReference>
<name>M3EQ86_9LEPT</name>
<organism evidence="2 3">
    <name type="scientific">Leptospira weilii serovar Topaz str. LT2116</name>
    <dbReference type="NCBI Taxonomy" id="1088540"/>
    <lineage>
        <taxon>Bacteria</taxon>
        <taxon>Pseudomonadati</taxon>
        <taxon>Spirochaetota</taxon>
        <taxon>Spirochaetia</taxon>
        <taxon>Leptospirales</taxon>
        <taxon>Leptospiraceae</taxon>
        <taxon>Leptospira</taxon>
    </lineage>
</organism>
<protein>
    <submittedName>
        <fullName evidence="2">PF13274 family protein</fullName>
    </submittedName>
</protein>
<sequence>MWEHVPKIEYIPFGTFAVFPAFPSNGGKEFFPKFDHSHKILYMEKLLEVISFILQKSLNGRDRLSLSKLIYYADGVYFQKNAKLITNQTYIHLEDSPCALDFQSALLHLRKSGLIDIQPKLTEKGISGFQIVWTGELGEEAIDLNRQEKRIIRKVLENFKNAVYDENRVYPNLYENYIISPLFAEIPFSMDTLNTKIHFFKRKTLLNISGKIFKVLFSE</sequence>